<name>A0ABR3W3E0_9PEZI</name>
<reference evidence="2 3" key="1">
    <citation type="journal article" date="2024" name="IMA Fungus">
        <title>IMA Genome - F19 : A genome assembly and annotation guide to empower mycologists, including annotated draft genome sequences of Ceratocystis pirilliformis, Diaporthe australafricana, Fusarium ophioides, Paecilomyces lecythidis, and Sporothrix stenoceras.</title>
        <authorList>
            <person name="Aylward J."/>
            <person name="Wilson A.M."/>
            <person name="Visagie C.M."/>
            <person name="Spraker J."/>
            <person name="Barnes I."/>
            <person name="Buitendag C."/>
            <person name="Ceriani C."/>
            <person name="Del Mar Angel L."/>
            <person name="du Plessis D."/>
            <person name="Fuchs T."/>
            <person name="Gasser K."/>
            <person name="Kramer D."/>
            <person name="Li W."/>
            <person name="Munsamy K."/>
            <person name="Piso A."/>
            <person name="Price J.L."/>
            <person name="Sonnekus B."/>
            <person name="Thomas C."/>
            <person name="van der Nest A."/>
            <person name="van Dijk A."/>
            <person name="van Heerden A."/>
            <person name="van Vuuren N."/>
            <person name="Yilmaz N."/>
            <person name="Duong T.A."/>
            <person name="van der Merwe N.A."/>
            <person name="Wingfield M.J."/>
            <person name="Wingfield B.D."/>
        </authorList>
    </citation>
    <scope>NUCLEOTIDE SEQUENCE [LARGE SCALE GENOMIC DNA]</scope>
    <source>
        <strain evidence="2 3">CMW 18300</strain>
    </source>
</reference>
<evidence type="ECO:0008006" key="4">
    <source>
        <dbReference type="Google" id="ProtNLM"/>
    </source>
</evidence>
<gene>
    <name evidence="2" type="ORF">Daus18300_012282</name>
</gene>
<evidence type="ECO:0000313" key="2">
    <source>
        <dbReference type="EMBL" id="KAL1852135.1"/>
    </source>
</evidence>
<dbReference type="CDD" id="cd18186">
    <property type="entry name" value="BTB_POZ_ZBTB_KLHL-like"/>
    <property type="match status" value="1"/>
</dbReference>
<feature type="compositionally biased region" description="Low complexity" evidence="1">
    <location>
        <begin position="298"/>
        <end position="318"/>
    </location>
</feature>
<accession>A0ABR3W3E0</accession>
<organism evidence="2 3">
    <name type="scientific">Diaporthe australafricana</name>
    <dbReference type="NCBI Taxonomy" id="127596"/>
    <lineage>
        <taxon>Eukaryota</taxon>
        <taxon>Fungi</taxon>
        <taxon>Dikarya</taxon>
        <taxon>Ascomycota</taxon>
        <taxon>Pezizomycotina</taxon>
        <taxon>Sordariomycetes</taxon>
        <taxon>Sordariomycetidae</taxon>
        <taxon>Diaporthales</taxon>
        <taxon>Diaporthaceae</taxon>
        <taxon>Diaporthe</taxon>
    </lineage>
</organism>
<evidence type="ECO:0000256" key="1">
    <source>
        <dbReference type="SAM" id="MobiDB-lite"/>
    </source>
</evidence>
<dbReference type="Gene3D" id="3.30.710.10">
    <property type="entry name" value="Potassium Channel Kv1.1, Chain A"/>
    <property type="match status" value="1"/>
</dbReference>
<dbReference type="PANTHER" id="PTHR47843">
    <property type="entry name" value="BTB DOMAIN-CONTAINING PROTEIN-RELATED"/>
    <property type="match status" value="1"/>
</dbReference>
<proteinExistence type="predicted"/>
<feature type="region of interest" description="Disordered" evidence="1">
    <location>
        <begin position="289"/>
        <end position="342"/>
    </location>
</feature>
<dbReference type="PANTHER" id="PTHR47843:SF2">
    <property type="entry name" value="BTB DOMAIN-CONTAINING PROTEIN"/>
    <property type="match status" value="1"/>
</dbReference>
<protein>
    <recommendedName>
        <fullName evidence="4">BTB domain-containing protein</fullName>
    </recommendedName>
</protein>
<comment type="caution">
    <text evidence="2">The sequence shown here is derived from an EMBL/GenBank/DDBJ whole genome shotgun (WGS) entry which is preliminary data.</text>
</comment>
<sequence length="342" mass="38914">MARRQDNMISLGPLPGAEVVRLLVGPSQREFTVHKKLLCASSSFFRYSLENVGSVPSSPESELSMSSGAQHDRILWLSEECPEMMDLFILWLYRRNSFRSLLEQMISTVAVQLTPANKTKIQASRRALHWNIVKLHMFAAVIRLSALQDITMDAIQDMYLRCDWDVSFHFVRHLYEECSREQAFRLRKWTVAMLAWTLSNGGGDPLSFNELFDEFPELGLDYTKHMDKMSDSKANISVKNPQLRLPRNKLKNDERSFGFRQCSFHSHRSAVGEGRCPYALEQQSVVTPTTDTGFEDVSPQSSPQSSPVGVKTPSSSKPRPSHRRLRRNGSAIWTVPESADET</sequence>
<keyword evidence="3" id="KW-1185">Reference proteome</keyword>
<dbReference type="EMBL" id="JAWRVE010000163">
    <property type="protein sequence ID" value="KAL1852135.1"/>
    <property type="molecule type" value="Genomic_DNA"/>
</dbReference>
<dbReference type="Proteomes" id="UP001583177">
    <property type="component" value="Unassembled WGS sequence"/>
</dbReference>
<dbReference type="InterPro" id="IPR011333">
    <property type="entry name" value="SKP1/BTB/POZ_sf"/>
</dbReference>
<evidence type="ECO:0000313" key="3">
    <source>
        <dbReference type="Proteomes" id="UP001583177"/>
    </source>
</evidence>